<sequence>MCYSVSAYCPNGKEMVNDVCQDCSRGYYRSQSDGLFAMCLMCPLDKITPSTGATSISQCIIGMLRIG</sequence>
<dbReference type="Gene3D" id="2.10.50.10">
    <property type="entry name" value="Tumor Necrosis Factor Receptor, subunit A, domain 2"/>
    <property type="match status" value="1"/>
</dbReference>
<dbReference type="SMART" id="SM01411">
    <property type="entry name" value="Ephrin_rec_like"/>
    <property type="match status" value="1"/>
</dbReference>
<evidence type="ECO:0000259" key="1">
    <source>
        <dbReference type="Pfam" id="PF07699"/>
    </source>
</evidence>
<comment type="caution">
    <text evidence="2">The sequence shown here is derived from an EMBL/GenBank/DDBJ whole genome shotgun (WGS) entry which is preliminary data.</text>
</comment>
<dbReference type="Pfam" id="PF07699">
    <property type="entry name" value="Ephrin_rec_like"/>
    <property type="match status" value="1"/>
</dbReference>
<accession>A0A9D4KSI9</accession>
<reference evidence="2" key="2">
    <citation type="submission" date="2020-11" db="EMBL/GenBank/DDBJ databases">
        <authorList>
            <person name="McCartney M.A."/>
            <person name="Auch B."/>
            <person name="Kono T."/>
            <person name="Mallez S."/>
            <person name="Becker A."/>
            <person name="Gohl D.M."/>
            <person name="Silverstein K.A.T."/>
            <person name="Koren S."/>
            <person name="Bechman K.B."/>
            <person name="Herman A."/>
            <person name="Abrahante J.E."/>
            <person name="Garbe J."/>
        </authorList>
    </citation>
    <scope>NUCLEOTIDE SEQUENCE</scope>
    <source>
        <strain evidence="2">Duluth1</strain>
        <tissue evidence="2">Whole animal</tissue>
    </source>
</reference>
<proteinExistence type="predicted"/>
<dbReference type="InterPro" id="IPR011641">
    <property type="entry name" value="Tyr-kin_ephrin_A/B_rcpt-like"/>
</dbReference>
<gene>
    <name evidence="2" type="ORF">DPMN_087515</name>
</gene>
<evidence type="ECO:0000313" key="3">
    <source>
        <dbReference type="Proteomes" id="UP000828390"/>
    </source>
</evidence>
<reference evidence="2" key="1">
    <citation type="journal article" date="2019" name="bioRxiv">
        <title>The Genome of the Zebra Mussel, Dreissena polymorpha: A Resource for Invasive Species Research.</title>
        <authorList>
            <person name="McCartney M.A."/>
            <person name="Auch B."/>
            <person name="Kono T."/>
            <person name="Mallez S."/>
            <person name="Zhang Y."/>
            <person name="Obille A."/>
            <person name="Becker A."/>
            <person name="Abrahante J.E."/>
            <person name="Garbe J."/>
            <person name="Badalamenti J.P."/>
            <person name="Herman A."/>
            <person name="Mangelson H."/>
            <person name="Liachko I."/>
            <person name="Sullivan S."/>
            <person name="Sone E.D."/>
            <person name="Koren S."/>
            <person name="Silverstein K.A.T."/>
            <person name="Beckman K.B."/>
            <person name="Gohl D.M."/>
        </authorList>
    </citation>
    <scope>NUCLEOTIDE SEQUENCE</scope>
    <source>
        <strain evidence="2">Duluth1</strain>
        <tissue evidence="2">Whole animal</tissue>
    </source>
</reference>
<dbReference type="EMBL" id="JAIWYP010000003">
    <property type="protein sequence ID" value="KAH3845240.1"/>
    <property type="molecule type" value="Genomic_DNA"/>
</dbReference>
<protein>
    <recommendedName>
        <fullName evidence="1">Tyrosine-protein kinase ephrin type A/B receptor-like domain-containing protein</fullName>
    </recommendedName>
</protein>
<name>A0A9D4KSI9_DREPO</name>
<dbReference type="AlphaFoldDB" id="A0A9D4KSI9"/>
<feature type="domain" description="Tyrosine-protein kinase ephrin type A/B receptor-like" evidence="1">
    <location>
        <begin position="19"/>
        <end position="59"/>
    </location>
</feature>
<organism evidence="2 3">
    <name type="scientific">Dreissena polymorpha</name>
    <name type="common">Zebra mussel</name>
    <name type="synonym">Mytilus polymorpha</name>
    <dbReference type="NCBI Taxonomy" id="45954"/>
    <lineage>
        <taxon>Eukaryota</taxon>
        <taxon>Metazoa</taxon>
        <taxon>Spiralia</taxon>
        <taxon>Lophotrochozoa</taxon>
        <taxon>Mollusca</taxon>
        <taxon>Bivalvia</taxon>
        <taxon>Autobranchia</taxon>
        <taxon>Heteroconchia</taxon>
        <taxon>Euheterodonta</taxon>
        <taxon>Imparidentia</taxon>
        <taxon>Neoheterodontei</taxon>
        <taxon>Myida</taxon>
        <taxon>Dreissenoidea</taxon>
        <taxon>Dreissenidae</taxon>
        <taxon>Dreissena</taxon>
    </lineage>
</organism>
<dbReference type="Proteomes" id="UP000828390">
    <property type="component" value="Unassembled WGS sequence"/>
</dbReference>
<evidence type="ECO:0000313" key="2">
    <source>
        <dbReference type="EMBL" id="KAH3845240.1"/>
    </source>
</evidence>
<keyword evidence="3" id="KW-1185">Reference proteome</keyword>